<sequence>MAPSKKFVNGPDPLKGQVFQFHVYRARGITDNLRPDVPYAEAKTKKNPVLRGIWLFCAAFLMEWFRFIRERIWRHTGFDSLRRIIPYIEDYEPWYEPLVIPRPDDLSQKVDSLDSGQAQTSPTNESQDEEDDEEEKFPTPPLYYTIQDYRRAYLSGTLTPTDVVRSILGLIHPKDAPHSQAVTATLIPSALAAAEASTERYKQGRPLGPLDGVPTVVKDEYDVAGYQTTLGSRNIYASTEDGHPSTWCVQQLEQAGAIVIAKSAMTEFGLDATGNNPIYGTPRNPYNRRYYTGGSSSGTGYSVAVGLVPVGLGSDGGGSIRIPAGFCGVFGLKPTHGRVSFRPGQNHSITCACLGPMAADIESLATVFEVIAKPDPSSHFPELKSPLDLRMPPPSSDEEDPNRLLGIPIAWVSQASPAVQTLINSLIRKLTTTHGFRTVPISIPFLPEGQLAHAMTILTDAATLLPPPPATRNLTPANRLLLALGRTTPATDYLLAQKLRRLLMQHLAWLWEQHPGMLIITPTAGCAGLKIGRESDAVQGGFGVSDGDSTMECMRYAWLANFCGLPSLSIPVGFVQARGGDVPVGMMVTGEWCAEERLLRFGRVVERVLYEEGMQGRRRRPGCWVDVLERARGRARERAAESGEERE</sequence>
<dbReference type="eggNOG" id="KOG1211">
    <property type="taxonomic scope" value="Eukaryota"/>
</dbReference>
<dbReference type="GO" id="GO:0003824">
    <property type="term" value="F:catalytic activity"/>
    <property type="evidence" value="ECO:0007669"/>
    <property type="project" value="InterPro"/>
</dbReference>
<dbReference type="OrthoDB" id="421993at2759"/>
<dbReference type="PANTHER" id="PTHR11895:SF67">
    <property type="entry name" value="AMIDASE DOMAIN-CONTAINING PROTEIN"/>
    <property type="match status" value="1"/>
</dbReference>
<dbReference type="GeneID" id="18258366"/>
<feature type="domain" description="Amidase" evidence="3">
    <location>
        <begin position="179"/>
        <end position="599"/>
    </location>
</feature>
<keyword evidence="5" id="KW-1185">Reference proteome</keyword>
<dbReference type="EMBL" id="GL988043">
    <property type="protein sequence ID" value="EGS19843.1"/>
    <property type="molecule type" value="Genomic_DNA"/>
</dbReference>
<evidence type="ECO:0000259" key="3">
    <source>
        <dbReference type="Pfam" id="PF01425"/>
    </source>
</evidence>
<feature type="compositionally biased region" description="Acidic residues" evidence="2">
    <location>
        <begin position="126"/>
        <end position="135"/>
    </location>
</feature>
<organism evidence="5">
    <name type="scientific">Chaetomium thermophilum (strain DSM 1495 / CBS 144.50 / IMI 039719)</name>
    <name type="common">Thermochaetoides thermophila</name>
    <dbReference type="NCBI Taxonomy" id="759272"/>
    <lineage>
        <taxon>Eukaryota</taxon>
        <taxon>Fungi</taxon>
        <taxon>Dikarya</taxon>
        <taxon>Ascomycota</taxon>
        <taxon>Pezizomycotina</taxon>
        <taxon>Sordariomycetes</taxon>
        <taxon>Sordariomycetidae</taxon>
        <taxon>Sordariales</taxon>
        <taxon>Chaetomiaceae</taxon>
        <taxon>Thermochaetoides</taxon>
    </lineage>
</organism>
<feature type="region of interest" description="Disordered" evidence="2">
    <location>
        <begin position="106"/>
        <end position="139"/>
    </location>
</feature>
<evidence type="ECO:0000313" key="4">
    <source>
        <dbReference type="EMBL" id="EGS19843.1"/>
    </source>
</evidence>
<evidence type="ECO:0000256" key="2">
    <source>
        <dbReference type="SAM" id="MobiDB-lite"/>
    </source>
</evidence>
<reference evidence="4 5" key="1">
    <citation type="journal article" date="2011" name="Cell">
        <title>Insight into structure and assembly of the nuclear pore complex by utilizing the genome of a eukaryotic thermophile.</title>
        <authorList>
            <person name="Amlacher S."/>
            <person name="Sarges P."/>
            <person name="Flemming D."/>
            <person name="van Noort V."/>
            <person name="Kunze R."/>
            <person name="Devos D.P."/>
            <person name="Arumugam M."/>
            <person name="Bork P."/>
            <person name="Hurt E."/>
        </authorList>
    </citation>
    <scope>NUCLEOTIDE SEQUENCE [LARGE SCALE GENOMIC DNA]</scope>
    <source>
        <strain evidence="5">DSM 1495 / CBS 144.50 / IMI 039719</strain>
    </source>
</reference>
<dbReference type="AlphaFoldDB" id="G0SAS1"/>
<gene>
    <name evidence="4" type="ORF">CTHT_0043280</name>
</gene>
<dbReference type="KEGG" id="cthr:CTHT_0043280"/>
<accession>G0SAS1</accession>
<dbReference type="OMA" id="SWPGANH"/>
<evidence type="ECO:0000256" key="1">
    <source>
        <dbReference type="ARBA" id="ARBA00009199"/>
    </source>
</evidence>
<comment type="similarity">
    <text evidence="1">Belongs to the amidase family.</text>
</comment>
<dbReference type="InterPro" id="IPR000120">
    <property type="entry name" value="Amidase"/>
</dbReference>
<feature type="compositionally biased region" description="Polar residues" evidence="2">
    <location>
        <begin position="114"/>
        <end position="125"/>
    </location>
</feature>
<dbReference type="STRING" id="759272.G0SAS1"/>
<proteinExistence type="inferred from homology"/>
<dbReference type="PROSITE" id="PS00571">
    <property type="entry name" value="AMIDASES"/>
    <property type="match status" value="1"/>
</dbReference>
<dbReference type="Pfam" id="PF01425">
    <property type="entry name" value="Amidase"/>
    <property type="match status" value="1"/>
</dbReference>
<dbReference type="InterPro" id="IPR020556">
    <property type="entry name" value="Amidase_CS"/>
</dbReference>
<name>G0SAS1_CHATD</name>
<dbReference type="PANTHER" id="PTHR11895">
    <property type="entry name" value="TRANSAMIDASE"/>
    <property type="match status" value="1"/>
</dbReference>
<dbReference type="InterPro" id="IPR036928">
    <property type="entry name" value="AS_sf"/>
</dbReference>
<dbReference type="Proteomes" id="UP000008066">
    <property type="component" value="Unassembled WGS sequence"/>
</dbReference>
<evidence type="ECO:0000313" key="5">
    <source>
        <dbReference type="Proteomes" id="UP000008066"/>
    </source>
</evidence>
<dbReference type="HOGENOM" id="CLU_009600_0_2_1"/>
<dbReference type="Gene3D" id="3.90.1300.10">
    <property type="entry name" value="Amidase signature (AS) domain"/>
    <property type="match status" value="1"/>
</dbReference>
<dbReference type="RefSeq" id="XP_006694728.1">
    <property type="nucleotide sequence ID" value="XM_006694665.1"/>
</dbReference>
<protein>
    <recommendedName>
        <fullName evidence="3">Amidase domain-containing protein</fullName>
    </recommendedName>
</protein>
<dbReference type="SUPFAM" id="SSF75304">
    <property type="entry name" value="Amidase signature (AS) enzymes"/>
    <property type="match status" value="1"/>
</dbReference>
<dbReference type="InterPro" id="IPR023631">
    <property type="entry name" value="Amidase_dom"/>
</dbReference>